<comment type="function">
    <text evidence="8">3'-5' exoribonuclease that releases 5'-nucleoside monophosphates and is involved in maturation of structured RNAs.</text>
</comment>
<evidence type="ECO:0000256" key="4">
    <source>
        <dbReference type="ARBA" id="ARBA00022722"/>
    </source>
</evidence>
<sequence>MSKKWSRKDPHAEREARNYDNPIPSRELILQHLEQRGAPANHAKLCKELGLEQTGEQEALQFRLRAMCRDGQLVYTHRNECYGPMSKMNLIPGRVQGHKDGYGFLVPDAGGDDLFLSQGQMRRLFDGDRALVRVGGVDRRGRREGVLVEVLERNTHSLVGRYFEENGHAFVVPDNARLGQDVQISGSSLKVRQGQFVVVEITAQPGKHSAAQGIVKEVLGDHMAPGMEIDVAVRSHQLPHSWPDAVLRQIRDFSERVTEADKQARVDLRQLPLVTIDGEDARDFDDAVYCEAKRGGGWRLYVAIADVSHYVKVGTALDEEALNRATSVYFPGQVIPMLPEVLSNGLCSLNPEVDRLAMVCEMTISASGKLSGYRFYEAVICSHARLTYTQVGTLLEHPESRAGKQLIRQLDPLVPHLQELFALYKVLRKSREQRGAIDFETVETRILFGEERKIERIVPTVRNEAHKLIEECMLCANVATARFLEKLDVPALYRVHPGPKQEKLENLHKFLGELGLSLPGRDKPEPRDYQQLLERVKDRPDAHMIQSMMLRSLGQAVYTPDNDGHFGLAYSAYAHFTSPIRRYPDLLVHRAIRYMIRSSAQGATEGGTRRTGVLSRIKDTIRPRGDSAVMGRVKGAGLLKREEIYPYDLARMLTLGEHCSMAERRADEAVRDVESWLKCEYMQGHIGETYPGVVTAVTGFGLFVELEEIFVEGLVHVTGLGSDYFSFDPVHQRLQGERSRVSYRLGDELMVKVVRVDLDEKKIDFELADSRPPKRAKGGGGRRSAKGTSSGRSSARTGQKKSGAREELVKKAAEAAQSGDKNKGKSKSRKRRSSRRKPADR</sequence>
<dbReference type="InterPro" id="IPR012340">
    <property type="entry name" value="NA-bd_OB-fold"/>
</dbReference>
<evidence type="ECO:0000256" key="6">
    <source>
        <dbReference type="ARBA" id="ARBA00022839"/>
    </source>
</evidence>
<dbReference type="CDD" id="cd04471">
    <property type="entry name" value="S1_RNase_R"/>
    <property type="match status" value="1"/>
</dbReference>
<evidence type="ECO:0000256" key="7">
    <source>
        <dbReference type="ARBA" id="ARBA00022884"/>
    </source>
</evidence>
<feature type="region of interest" description="Disordered" evidence="9">
    <location>
        <begin position="1"/>
        <end position="20"/>
    </location>
</feature>
<feature type="compositionally biased region" description="Basic and acidic residues" evidence="9">
    <location>
        <begin position="803"/>
        <end position="813"/>
    </location>
</feature>
<accession>A0A3P3VK98</accession>
<feature type="region of interest" description="Disordered" evidence="9">
    <location>
        <begin position="769"/>
        <end position="841"/>
    </location>
</feature>
<protein>
    <recommendedName>
        <fullName evidence="8">Ribonuclease R</fullName>
        <shortName evidence="8">RNase R</shortName>
        <ecNumber evidence="8">3.1.13.1</ecNumber>
    </recommendedName>
</protein>
<reference evidence="11 12" key="1">
    <citation type="submission" date="2018-08" db="EMBL/GenBank/DDBJ databases">
        <authorList>
            <person name="Khan S.A."/>
        </authorList>
    </citation>
    <scope>NUCLEOTIDE SEQUENCE [LARGE SCALE GENOMIC DNA]</scope>
    <source>
        <strain evidence="11 12">GTF-13</strain>
    </source>
</reference>
<feature type="compositionally biased region" description="Low complexity" evidence="9">
    <location>
        <begin position="786"/>
        <end position="797"/>
    </location>
</feature>
<evidence type="ECO:0000256" key="3">
    <source>
        <dbReference type="ARBA" id="ARBA00022490"/>
    </source>
</evidence>
<dbReference type="RefSeq" id="WP_125016019.1">
    <property type="nucleotide sequence ID" value="NZ_QWEZ01000002.1"/>
</dbReference>
<dbReference type="InterPro" id="IPR003029">
    <property type="entry name" value="S1_domain"/>
</dbReference>
<evidence type="ECO:0000256" key="2">
    <source>
        <dbReference type="ARBA" id="ARBA00004496"/>
    </source>
</evidence>
<dbReference type="PROSITE" id="PS01175">
    <property type="entry name" value="RIBONUCLEASE_II"/>
    <property type="match status" value="1"/>
</dbReference>
<dbReference type="PANTHER" id="PTHR23355">
    <property type="entry name" value="RIBONUCLEASE"/>
    <property type="match status" value="1"/>
</dbReference>
<evidence type="ECO:0000256" key="1">
    <source>
        <dbReference type="ARBA" id="ARBA00001849"/>
    </source>
</evidence>
<dbReference type="GO" id="GO:0005829">
    <property type="term" value="C:cytosol"/>
    <property type="evidence" value="ECO:0007669"/>
    <property type="project" value="TreeGrafter"/>
</dbReference>
<dbReference type="PANTHER" id="PTHR23355:SF9">
    <property type="entry name" value="DIS3-LIKE EXONUCLEASE 2"/>
    <property type="match status" value="1"/>
</dbReference>
<dbReference type="InterPro" id="IPR022966">
    <property type="entry name" value="RNase_II/R_CS"/>
</dbReference>
<feature type="compositionally biased region" description="Basic residues" evidence="9">
    <location>
        <begin position="824"/>
        <end position="841"/>
    </location>
</feature>
<dbReference type="NCBIfam" id="TIGR02063">
    <property type="entry name" value="RNase_R"/>
    <property type="match status" value="1"/>
</dbReference>
<evidence type="ECO:0000259" key="10">
    <source>
        <dbReference type="PROSITE" id="PS50126"/>
    </source>
</evidence>
<keyword evidence="6 8" id="KW-0269">Exonuclease</keyword>
<dbReference type="Pfam" id="PF00575">
    <property type="entry name" value="S1"/>
    <property type="match status" value="1"/>
</dbReference>
<dbReference type="SUPFAM" id="SSF50249">
    <property type="entry name" value="Nucleic acid-binding proteins"/>
    <property type="match status" value="4"/>
</dbReference>
<feature type="compositionally biased region" description="Basic and acidic residues" evidence="9">
    <location>
        <begin position="7"/>
        <end position="18"/>
    </location>
</feature>
<keyword evidence="4 8" id="KW-0540">Nuclease</keyword>
<comment type="catalytic activity">
    <reaction evidence="1 8">
        <text>Exonucleolytic cleavage in the 3'- to 5'-direction to yield nucleoside 5'-phosphates.</text>
        <dbReference type="EC" id="3.1.13.1"/>
    </reaction>
</comment>
<keyword evidence="12" id="KW-1185">Reference proteome</keyword>
<dbReference type="Pfam" id="PF08206">
    <property type="entry name" value="OB_RNB"/>
    <property type="match status" value="1"/>
</dbReference>
<dbReference type="HAMAP" id="MF_01895">
    <property type="entry name" value="RNase_R"/>
    <property type="match status" value="1"/>
</dbReference>
<dbReference type="GO" id="GO:0006402">
    <property type="term" value="P:mRNA catabolic process"/>
    <property type="evidence" value="ECO:0007669"/>
    <property type="project" value="TreeGrafter"/>
</dbReference>
<proteinExistence type="inferred from homology"/>
<evidence type="ECO:0000256" key="5">
    <source>
        <dbReference type="ARBA" id="ARBA00022801"/>
    </source>
</evidence>
<reference evidence="11 12" key="2">
    <citation type="submission" date="2018-12" db="EMBL/GenBank/DDBJ databases">
        <title>Simiduia agarivorans gen. nov., sp. nov., a marine, agarolytic bacterium isolated from shallow coastal water from Keelung, Taiwan.</title>
        <authorList>
            <person name="Shieh W.Y."/>
        </authorList>
    </citation>
    <scope>NUCLEOTIDE SEQUENCE [LARGE SCALE GENOMIC DNA]</scope>
    <source>
        <strain evidence="11 12">GTF-13</strain>
    </source>
</reference>
<dbReference type="NCBIfam" id="TIGR00358">
    <property type="entry name" value="3_prime_RNase"/>
    <property type="match status" value="1"/>
</dbReference>
<dbReference type="Pfam" id="PF17876">
    <property type="entry name" value="CSD2"/>
    <property type="match status" value="1"/>
</dbReference>
<name>A0A3P3VK98_9GAMM</name>
<evidence type="ECO:0000313" key="11">
    <source>
        <dbReference type="EMBL" id="RRJ82308.1"/>
    </source>
</evidence>
<dbReference type="GO" id="GO:0003723">
    <property type="term" value="F:RNA binding"/>
    <property type="evidence" value="ECO:0007669"/>
    <property type="project" value="UniProtKB-UniRule"/>
</dbReference>
<gene>
    <name evidence="8 11" type="primary">rnr</name>
    <name evidence="11" type="ORF">D0544_10495</name>
</gene>
<keyword evidence="5 8" id="KW-0378">Hydrolase</keyword>
<dbReference type="InterPro" id="IPR050180">
    <property type="entry name" value="RNR_Ribonuclease"/>
</dbReference>
<organism evidence="11 12">
    <name type="scientific">Aestuariirhabdus litorea</name>
    <dbReference type="NCBI Taxonomy" id="2528527"/>
    <lineage>
        <taxon>Bacteria</taxon>
        <taxon>Pseudomonadati</taxon>
        <taxon>Pseudomonadota</taxon>
        <taxon>Gammaproteobacteria</taxon>
        <taxon>Oceanospirillales</taxon>
        <taxon>Aestuariirhabdaceae</taxon>
        <taxon>Aestuariirhabdus</taxon>
    </lineage>
</organism>
<dbReference type="InterPro" id="IPR001900">
    <property type="entry name" value="RNase_II/R"/>
</dbReference>
<dbReference type="Proteomes" id="UP000280792">
    <property type="component" value="Unassembled WGS sequence"/>
</dbReference>
<dbReference type="GO" id="GO:0008859">
    <property type="term" value="F:exoribonuclease II activity"/>
    <property type="evidence" value="ECO:0007669"/>
    <property type="project" value="UniProtKB-UniRule"/>
</dbReference>
<comment type="similarity">
    <text evidence="8">Belongs to the RNR ribonuclease family. RNase R subfamily.</text>
</comment>
<dbReference type="InterPro" id="IPR013223">
    <property type="entry name" value="RNase_B_OB_dom"/>
</dbReference>
<comment type="caution">
    <text evidence="11">The sequence shown here is derived from an EMBL/GenBank/DDBJ whole genome shotgun (WGS) entry which is preliminary data.</text>
</comment>
<dbReference type="SMART" id="SM00316">
    <property type="entry name" value="S1"/>
    <property type="match status" value="1"/>
</dbReference>
<dbReference type="SMART" id="SM00955">
    <property type="entry name" value="RNB"/>
    <property type="match status" value="1"/>
</dbReference>
<dbReference type="Gene3D" id="2.40.50.140">
    <property type="entry name" value="Nucleic acid-binding proteins"/>
    <property type="match status" value="2"/>
</dbReference>
<keyword evidence="3 8" id="KW-0963">Cytoplasm</keyword>
<dbReference type="PROSITE" id="PS50126">
    <property type="entry name" value="S1"/>
    <property type="match status" value="1"/>
</dbReference>
<dbReference type="AlphaFoldDB" id="A0A3P3VK98"/>
<dbReference type="Pfam" id="PF00773">
    <property type="entry name" value="RNB"/>
    <property type="match status" value="1"/>
</dbReference>
<feature type="domain" description="S1 motif" evidence="10">
    <location>
        <begin position="687"/>
        <end position="768"/>
    </location>
</feature>
<dbReference type="EC" id="3.1.13.1" evidence="8"/>
<evidence type="ECO:0000256" key="9">
    <source>
        <dbReference type="SAM" id="MobiDB-lite"/>
    </source>
</evidence>
<comment type="subcellular location">
    <subcellularLocation>
        <location evidence="2 8">Cytoplasm</location>
    </subcellularLocation>
</comment>
<evidence type="ECO:0000256" key="8">
    <source>
        <dbReference type="HAMAP-Rule" id="MF_01895"/>
    </source>
</evidence>
<dbReference type="InterPro" id="IPR040476">
    <property type="entry name" value="CSD2"/>
</dbReference>
<dbReference type="InterPro" id="IPR004476">
    <property type="entry name" value="RNase_II/RNase_R"/>
</dbReference>
<evidence type="ECO:0000313" key="12">
    <source>
        <dbReference type="Proteomes" id="UP000280792"/>
    </source>
</evidence>
<dbReference type="InterPro" id="IPR011129">
    <property type="entry name" value="CSD"/>
</dbReference>
<keyword evidence="7 8" id="KW-0694">RNA-binding</keyword>
<dbReference type="SMART" id="SM00357">
    <property type="entry name" value="CSP"/>
    <property type="match status" value="1"/>
</dbReference>
<dbReference type="InterPro" id="IPR011805">
    <property type="entry name" value="RNase_R"/>
</dbReference>
<dbReference type="EMBL" id="QWEZ01000002">
    <property type="protein sequence ID" value="RRJ82308.1"/>
    <property type="molecule type" value="Genomic_DNA"/>
</dbReference>